<evidence type="ECO:0000256" key="9">
    <source>
        <dbReference type="ARBA" id="ARBA00023180"/>
    </source>
</evidence>
<feature type="compositionally biased region" description="Basic residues" evidence="12">
    <location>
        <begin position="1004"/>
        <end position="1018"/>
    </location>
</feature>
<keyword evidence="4 13" id="KW-0812">Transmembrane</keyword>
<evidence type="ECO:0000259" key="14">
    <source>
        <dbReference type="Pfam" id="PF10613"/>
    </source>
</evidence>
<feature type="transmembrane region" description="Helical" evidence="13">
    <location>
        <begin position="966"/>
        <end position="989"/>
    </location>
</feature>
<keyword evidence="7 13" id="KW-0472">Membrane</keyword>
<protein>
    <recommendedName>
        <fullName evidence="18">Ionotropic glutamate receptor C-terminal domain-containing protein</fullName>
    </recommendedName>
</protein>
<evidence type="ECO:0000256" key="5">
    <source>
        <dbReference type="ARBA" id="ARBA00022989"/>
    </source>
</evidence>
<keyword evidence="8" id="KW-0675">Receptor</keyword>
<evidence type="ECO:0000259" key="15">
    <source>
        <dbReference type="Pfam" id="PF24576"/>
    </source>
</evidence>
<keyword evidence="10" id="KW-1071">Ligand-gated ion channel</keyword>
<dbReference type="Pfam" id="PF10613">
    <property type="entry name" value="Lig_chan-Glu_bd"/>
    <property type="match status" value="1"/>
</dbReference>
<evidence type="ECO:0000256" key="7">
    <source>
        <dbReference type="ARBA" id="ARBA00023136"/>
    </source>
</evidence>
<evidence type="ECO:0000256" key="2">
    <source>
        <dbReference type="ARBA" id="ARBA00022448"/>
    </source>
</evidence>
<organism evidence="16 17">
    <name type="scientific">Aedes albopictus</name>
    <name type="common">Asian tiger mosquito</name>
    <name type="synonym">Stegomyia albopicta</name>
    <dbReference type="NCBI Taxonomy" id="7160"/>
    <lineage>
        <taxon>Eukaryota</taxon>
        <taxon>Metazoa</taxon>
        <taxon>Ecdysozoa</taxon>
        <taxon>Arthropoda</taxon>
        <taxon>Hexapoda</taxon>
        <taxon>Insecta</taxon>
        <taxon>Pterygota</taxon>
        <taxon>Neoptera</taxon>
        <taxon>Endopterygota</taxon>
        <taxon>Diptera</taxon>
        <taxon>Nematocera</taxon>
        <taxon>Culicoidea</taxon>
        <taxon>Culicidae</taxon>
        <taxon>Culicinae</taxon>
        <taxon>Aedini</taxon>
        <taxon>Aedes</taxon>
        <taxon>Stegomyia</taxon>
    </lineage>
</organism>
<evidence type="ECO:0000313" key="17">
    <source>
        <dbReference type="Proteomes" id="UP000069940"/>
    </source>
</evidence>
<reference evidence="16" key="2">
    <citation type="submission" date="2025-05" db="UniProtKB">
        <authorList>
            <consortium name="EnsemblMetazoa"/>
        </authorList>
    </citation>
    <scope>IDENTIFICATION</scope>
    <source>
        <strain evidence="16">Foshan</strain>
    </source>
</reference>
<dbReference type="Gene3D" id="3.40.190.10">
    <property type="entry name" value="Periplasmic binding protein-like II"/>
    <property type="match status" value="3"/>
</dbReference>
<evidence type="ECO:0000313" key="16">
    <source>
        <dbReference type="EnsemblMetazoa" id="AALFPA23_008249.P11110"/>
    </source>
</evidence>
<dbReference type="InterPro" id="IPR052192">
    <property type="entry name" value="Insect_Ionotropic_Sensory_Rcpt"/>
</dbReference>
<keyword evidence="9" id="KW-0325">Glycoprotein</keyword>
<dbReference type="InterPro" id="IPR057074">
    <property type="entry name" value="IR75A_N"/>
</dbReference>
<dbReference type="EnsemblMetazoa" id="AALFPA23_008249.R11110">
    <property type="protein sequence ID" value="AALFPA23_008249.P11110"/>
    <property type="gene ID" value="AALFPA23_008249"/>
</dbReference>
<dbReference type="RefSeq" id="XP_062708573.1">
    <property type="nucleotide sequence ID" value="XM_062852589.1"/>
</dbReference>
<dbReference type="Proteomes" id="UP000069940">
    <property type="component" value="Unassembled WGS sequence"/>
</dbReference>
<evidence type="ECO:0000256" key="1">
    <source>
        <dbReference type="ARBA" id="ARBA00004651"/>
    </source>
</evidence>
<name>A0ABM1YDV1_AEDAL</name>
<evidence type="ECO:0000256" key="3">
    <source>
        <dbReference type="ARBA" id="ARBA00022475"/>
    </source>
</evidence>
<keyword evidence="5 13" id="KW-1133">Transmembrane helix</keyword>
<comment type="subcellular location">
    <subcellularLocation>
        <location evidence="1">Cell membrane</location>
        <topology evidence="1">Multi-pass membrane protein</topology>
    </subcellularLocation>
</comment>
<evidence type="ECO:0000256" key="6">
    <source>
        <dbReference type="ARBA" id="ARBA00023065"/>
    </source>
</evidence>
<evidence type="ECO:0000256" key="4">
    <source>
        <dbReference type="ARBA" id="ARBA00022692"/>
    </source>
</evidence>
<accession>A0ABM1YDV1</accession>
<evidence type="ECO:0000256" key="11">
    <source>
        <dbReference type="ARBA" id="ARBA00023303"/>
    </source>
</evidence>
<keyword evidence="11" id="KW-0407">Ion channel</keyword>
<dbReference type="InterPro" id="IPR019594">
    <property type="entry name" value="Glu/Gly-bd"/>
</dbReference>
<evidence type="ECO:0000256" key="8">
    <source>
        <dbReference type="ARBA" id="ARBA00023170"/>
    </source>
</evidence>
<feature type="domain" description="Ionotropic glutamate receptor L-glutamate and glycine-binding" evidence="14">
    <location>
        <begin position="390"/>
        <end position="486"/>
    </location>
</feature>
<keyword evidence="6" id="KW-0406">Ion transport</keyword>
<evidence type="ECO:0000256" key="12">
    <source>
        <dbReference type="SAM" id="MobiDB-lite"/>
    </source>
</evidence>
<dbReference type="PANTHER" id="PTHR42643">
    <property type="entry name" value="IONOTROPIC RECEPTOR 20A-RELATED"/>
    <property type="match status" value="1"/>
</dbReference>
<feature type="transmembrane region" description="Helical" evidence="13">
    <location>
        <begin position="773"/>
        <end position="795"/>
    </location>
</feature>
<feature type="domain" description="Ionotropic receptor 75a N-terminal" evidence="15">
    <location>
        <begin position="293"/>
        <end position="389"/>
    </location>
</feature>
<dbReference type="Pfam" id="PF24576">
    <property type="entry name" value="IR75A_N"/>
    <property type="match status" value="1"/>
</dbReference>
<evidence type="ECO:0008006" key="18">
    <source>
        <dbReference type="Google" id="ProtNLM"/>
    </source>
</evidence>
<keyword evidence="3" id="KW-1003">Cell membrane</keyword>
<dbReference type="GeneID" id="109397949"/>
<keyword evidence="2" id="KW-0813">Transport</keyword>
<dbReference type="PANTHER" id="PTHR42643:SF42">
    <property type="entry name" value="IONOTROPIC GLUTAMATE RECEPTOR L-GLUTAMATE AND GLYCINE-BINDING DOMAIN-CONTAINING PROTEIN"/>
    <property type="match status" value="1"/>
</dbReference>
<feature type="transmembrane region" description="Helical" evidence="13">
    <location>
        <begin position="512"/>
        <end position="534"/>
    </location>
</feature>
<sequence length="1049" mass="119931">MLTGDLTQRQSVTVQFTGHLWFFCFPSSMASDMATPIFPVSSQIVLLYISLIVIMTVSVDSATETNNDYERNVLKLIFDFIVAYKRLKFGIVFTCAERPFVFYDVTKRLMEGNISLRAINIDGYPRVTGDGEGYNGGDDPSDETYAILMRNLISHHQFVLLDLECANADVVLQQASRYELFNGSFHWLIIDKKPKIDNSSSISGSFTDAIAVAASDPERWTSEYRLRAEHGPLRRCPLANLTKPSIPPGEHFGFTGPVDGRQDDEGDDAAAVGDYYDAGPVDGDVVDETFGRFETMYISINAEITLVKALMADASYRAFALFDVWNPGFISGGRLNVTAMGNYTVDHHYRDDGNGHRRRNSGRLYVRFRESTVVRRRDMNGLRLKIMTVVTQKPREPFEVYLSTPKNTHLDSVHRYNFGLMSYLKSYFNFSFIMRRTKSWGYLRNGTFDGMIGALARREVDLGGSPMFFRQERHRVVSYTTRSFIERPCFIFRHPRRQHTMRNPFLLPFETAIWYMMVVCGAILVVVLFTSFYFEESGFVRRGKSSIHANKFGSLKIEDDESYYGDSFHLNGSGIGRRLPESQQLQFHRHQQWGDSTKENVLFNDTNKNNDDDPRHHHHYHHRHLRRCLERCCSSRQRWKTLSRRHLLSRHQQREAPTATATAAACANNSSENINIKTAKAETGAGSRRGMSLQQRVHFSHQQQQKQHPFNNSDDNRVGVLGAKQDARKSDSANSNYKAEKLSKSILLFLGGVCQQGLSEIPHLPSGKCTSMFILIFGYLMFQYYSATIVGSLLMEPPKNIRTIRNLIDSKLTLGIEDIPYTRDYFVRTTDEDSLELFQTRVSFYNRKTGQNESHFLPAADGLAEVKAGGYAFHVAVSAGYKIIRETFSEREVCELAEIDMFPKSAQWMVAIVQKNSPYRDVITYGLRRLNEAGIMDHQRHVWQEPKPKCVRKMAPTDLIVGLDSVYSAFILLLAGALVSIGLLLIEILHHQLRLAKNGWPPRPSHHHHQQQQQHHQHQFNVGNLPQHQNQGQKSTQHWDHDLVYPYVD</sequence>
<feature type="region of interest" description="Disordered" evidence="12">
    <location>
        <begin position="999"/>
        <end position="1018"/>
    </location>
</feature>
<dbReference type="SUPFAM" id="SSF53850">
    <property type="entry name" value="Periplasmic binding protein-like II"/>
    <property type="match status" value="1"/>
</dbReference>
<proteinExistence type="predicted"/>
<evidence type="ECO:0000256" key="13">
    <source>
        <dbReference type="SAM" id="Phobius"/>
    </source>
</evidence>
<evidence type="ECO:0000256" key="10">
    <source>
        <dbReference type="ARBA" id="ARBA00023286"/>
    </source>
</evidence>
<keyword evidence="17" id="KW-1185">Reference proteome</keyword>
<reference evidence="17" key="1">
    <citation type="journal article" date="2015" name="Proc. Natl. Acad. Sci. U.S.A.">
        <title>Genome sequence of the Asian Tiger mosquito, Aedes albopictus, reveals insights into its biology, genetics, and evolution.</title>
        <authorList>
            <person name="Chen X.G."/>
            <person name="Jiang X."/>
            <person name="Gu J."/>
            <person name="Xu M."/>
            <person name="Wu Y."/>
            <person name="Deng Y."/>
            <person name="Zhang C."/>
            <person name="Bonizzoni M."/>
            <person name="Dermauw W."/>
            <person name="Vontas J."/>
            <person name="Armbruster P."/>
            <person name="Huang X."/>
            <person name="Yang Y."/>
            <person name="Zhang H."/>
            <person name="He W."/>
            <person name="Peng H."/>
            <person name="Liu Y."/>
            <person name="Wu K."/>
            <person name="Chen J."/>
            <person name="Lirakis M."/>
            <person name="Topalis P."/>
            <person name="Van Leeuwen T."/>
            <person name="Hall A.B."/>
            <person name="Jiang X."/>
            <person name="Thorpe C."/>
            <person name="Mueller R.L."/>
            <person name="Sun C."/>
            <person name="Waterhouse R.M."/>
            <person name="Yan G."/>
            <person name="Tu Z.J."/>
            <person name="Fang X."/>
            <person name="James A.A."/>
        </authorList>
    </citation>
    <scope>NUCLEOTIDE SEQUENCE [LARGE SCALE GENOMIC DNA]</scope>
    <source>
        <strain evidence="17">Foshan</strain>
    </source>
</reference>